<keyword evidence="3" id="KW-0229">DNA integration</keyword>
<feature type="domain" description="Tyr recombinase" evidence="7">
    <location>
        <begin position="129"/>
        <end position="319"/>
    </location>
</feature>
<dbReference type="SUPFAM" id="SSF56349">
    <property type="entry name" value="DNA breaking-rejoining enzymes"/>
    <property type="match status" value="1"/>
</dbReference>
<dbReference type="Pfam" id="PF02899">
    <property type="entry name" value="Phage_int_SAM_1"/>
    <property type="match status" value="1"/>
</dbReference>
<evidence type="ECO:0000256" key="3">
    <source>
        <dbReference type="ARBA" id="ARBA00022908"/>
    </source>
</evidence>
<dbReference type="AlphaFoldDB" id="A0AAE3ADR0"/>
<keyword evidence="5" id="KW-0233">DNA recombination</keyword>
<dbReference type="Proteomes" id="UP001198220">
    <property type="component" value="Unassembled WGS sequence"/>
</dbReference>
<dbReference type="InterPro" id="IPR044068">
    <property type="entry name" value="CB"/>
</dbReference>
<dbReference type="EMBL" id="JAJEPS010000043">
    <property type="protein sequence ID" value="MCC2127890.1"/>
    <property type="molecule type" value="Genomic_DNA"/>
</dbReference>
<proteinExistence type="inferred from homology"/>
<dbReference type="PANTHER" id="PTHR30349">
    <property type="entry name" value="PHAGE INTEGRASE-RELATED"/>
    <property type="match status" value="1"/>
</dbReference>
<dbReference type="PROSITE" id="PS51898">
    <property type="entry name" value="TYR_RECOMBINASE"/>
    <property type="match status" value="1"/>
</dbReference>
<keyword evidence="4 6" id="KW-0238">DNA-binding</keyword>
<sequence length="343" mass="39125">MGKKATADKDSAYFWSSASEYLNNELPNIRKKSPNTIEAYRRSLNGYIDFLEKEKSINRANVCYRDFGKSNLKEYLLFMKDSQNLSEKTCNLRITAIKSLLSYAAEESIDITALYVSAKTVKGLTVSKNEIEYFEDGQLKALLAAPPDDTKNGRRNRMILILGYDAGLRVSELINLAVSSLHLEPEVPYVTILGKGLKYRNIPLMSKTIQHLNTYLSEFHPVMKMDAPLFYATTHGVRHPLSDDTIQKLLKKYTNICRNTIPMPKEVHFHMLRKTRAMDLYQAGCPLSYIQQLLGHENISTTRGFYAFATLKTLADAIEKTNPSGSEEKLWKKESVLKQLYRL</sequence>
<feature type="domain" description="Core-binding (CB)" evidence="8">
    <location>
        <begin position="5"/>
        <end position="105"/>
    </location>
</feature>
<comment type="similarity">
    <text evidence="2">Belongs to the 'phage' integrase family.</text>
</comment>
<evidence type="ECO:0000313" key="9">
    <source>
        <dbReference type="EMBL" id="MCC2127890.1"/>
    </source>
</evidence>
<evidence type="ECO:0000313" key="10">
    <source>
        <dbReference type="Proteomes" id="UP001198220"/>
    </source>
</evidence>
<evidence type="ECO:0000259" key="8">
    <source>
        <dbReference type="PROSITE" id="PS51900"/>
    </source>
</evidence>
<dbReference type="RefSeq" id="WP_308460376.1">
    <property type="nucleotide sequence ID" value="NZ_JAJEPS010000043.1"/>
</dbReference>
<dbReference type="Gene3D" id="1.10.443.10">
    <property type="entry name" value="Intergrase catalytic core"/>
    <property type="match status" value="1"/>
</dbReference>
<dbReference type="InterPro" id="IPR002104">
    <property type="entry name" value="Integrase_catalytic"/>
</dbReference>
<evidence type="ECO:0000256" key="4">
    <source>
        <dbReference type="ARBA" id="ARBA00023125"/>
    </source>
</evidence>
<comment type="function">
    <text evidence="1">Site-specific tyrosine recombinase, which acts by catalyzing the cutting and rejoining of the recombining DNA molecules.</text>
</comment>
<accession>A0AAE3ADR0</accession>
<protein>
    <submittedName>
        <fullName evidence="9">Site-specific integrase</fullName>
    </submittedName>
</protein>
<evidence type="ECO:0000256" key="1">
    <source>
        <dbReference type="ARBA" id="ARBA00003283"/>
    </source>
</evidence>
<dbReference type="InterPro" id="IPR010998">
    <property type="entry name" value="Integrase_recombinase_N"/>
</dbReference>
<dbReference type="GO" id="GO:0006310">
    <property type="term" value="P:DNA recombination"/>
    <property type="evidence" value="ECO:0007669"/>
    <property type="project" value="UniProtKB-KW"/>
</dbReference>
<name>A0AAE3ADR0_9FIRM</name>
<evidence type="ECO:0000256" key="6">
    <source>
        <dbReference type="PROSITE-ProRule" id="PRU01248"/>
    </source>
</evidence>
<evidence type="ECO:0000256" key="2">
    <source>
        <dbReference type="ARBA" id="ARBA00008857"/>
    </source>
</evidence>
<reference evidence="9 10" key="1">
    <citation type="submission" date="2021-10" db="EMBL/GenBank/DDBJ databases">
        <title>Anaerobic single-cell dispensing facilitates the cultivation of human gut bacteria.</title>
        <authorList>
            <person name="Afrizal A."/>
        </authorList>
    </citation>
    <scope>NUCLEOTIDE SEQUENCE [LARGE SCALE GENOMIC DNA]</scope>
    <source>
        <strain evidence="9 10">CLA-AA-H276</strain>
    </source>
</reference>
<dbReference type="GO" id="GO:0003677">
    <property type="term" value="F:DNA binding"/>
    <property type="evidence" value="ECO:0007669"/>
    <property type="project" value="UniProtKB-UniRule"/>
</dbReference>
<evidence type="ECO:0000259" key="7">
    <source>
        <dbReference type="PROSITE" id="PS51898"/>
    </source>
</evidence>
<comment type="caution">
    <text evidence="9">The sequence shown here is derived from an EMBL/GenBank/DDBJ whole genome shotgun (WGS) entry which is preliminary data.</text>
</comment>
<dbReference type="GO" id="GO:0015074">
    <property type="term" value="P:DNA integration"/>
    <property type="evidence" value="ECO:0007669"/>
    <property type="project" value="UniProtKB-KW"/>
</dbReference>
<dbReference type="InterPro" id="IPR050090">
    <property type="entry name" value="Tyrosine_recombinase_XerCD"/>
</dbReference>
<dbReference type="InterPro" id="IPR004107">
    <property type="entry name" value="Integrase_SAM-like_N"/>
</dbReference>
<dbReference type="PROSITE" id="PS51900">
    <property type="entry name" value="CB"/>
    <property type="match status" value="1"/>
</dbReference>
<dbReference type="InterPro" id="IPR013762">
    <property type="entry name" value="Integrase-like_cat_sf"/>
</dbReference>
<dbReference type="Pfam" id="PF00589">
    <property type="entry name" value="Phage_integrase"/>
    <property type="match status" value="1"/>
</dbReference>
<dbReference type="InterPro" id="IPR011010">
    <property type="entry name" value="DNA_brk_join_enz"/>
</dbReference>
<gene>
    <name evidence="9" type="ORF">LKD36_17310</name>
</gene>
<dbReference type="Gene3D" id="1.10.150.130">
    <property type="match status" value="1"/>
</dbReference>
<evidence type="ECO:0000256" key="5">
    <source>
        <dbReference type="ARBA" id="ARBA00023172"/>
    </source>
</evidence>
<keyword evidence="10" id="KW-1185">Reference proteome</keyword>
<dbReference type="PANTHER" id="PTHR30349:SF41">
    <property type="entry name" value="INTEGRASE_RECOMBINASE PROTEIN MJ0367-RELATED"/>
    <property type="match status" value="1"/>
</dbReference>
<organism evidence="9 10">
    <name type="scientific">Hominiventricola filiformis</name>
    <dbReference type="NCBI Taxonomy" id="2885352"/>
    <lineage>
        <taxon>Bacteria</taxon>
        <taxon>Bacillati</taxon>
        <taxon>Bacillota</taxon>
        <taxon>Clostridia</taxon>
        <taxon>Lachnospirales</taxon>
        <taxon>Lachnospiraceae</taxon>
        <taxon>Hominiventricola</taxon>
    </lineage>
</organism>